<comment type="caution">
    <text evidence="8">The sequence shown here is derived from an EMBL/GenBank/DDBJ whole genome shotgun (WGS) entry which is preliminary data.</text>
</comment>
<dbReference type="InterPro" id="IPR010977">
    <property type="entry name" value="Aromatic_deC"/>
</dbReference>
<dbReference type="Gene3D" id="3.90.1150.170">
    <property type="match status" value="1"/>
</dbReference>
<evidence type="ECO:0000313" key="9">
    <source>
        <dbReference type="Proteomes" id="UP000236546"/>
    </source>
</evidence>
<name>A0A2K0T4Q2_9HYPO</name>
<dbReference type="AlphaFoldDB" id="A0A2K0T4Q2"/>
<dbReference type="InterPro" id="IPR015424">
    <property type="entry name" value="PyrdxlP-dep_Trfase"/>
</dbReference>
<dbReference type="Gene3D" id="3.90.1150.10">
    <property type="entry name" value="Aspartate Aminotransferase, domain 1"/>
    <property type="match status" value="1"/>
</dbReference>
<sequence length="498" mass="55406">MAALNVYQDDSVTSQKADHVQLIEDLFHQFLLAQNAALSPQIVDIATKDEMAQMRTATIPRAEGAPMDQVISEMVKIMSHRVSMEHPKFFGLIPSPTSENSYLGNIITSMFNVGTGSWYQGSGPSTVEDTLIKWMAEQAGFPPSAGGVFVSGGTMANLTGVVTARDAMLKYEDRPKAVIYASKETHVSVTKGLTVAGFLRSQIHRVESDSDDFHIDPAGLRRQIAIDRKNGLVPFLIAGSCGFTNTGGVDDLNALADIAEEENLWLHVDGAYGASVILSKDHKHIASGISRANSLSWDPHKWLFQIYDCGLILVRDRRRLVESFNTEASYIRDTEEVNTEMVNFWNRGIEMSRSARGLKLWFTLQVLGLDKMGEMIDHGIYLAEFGEQAFRELSDWEILSKASLGMFNFRYVPKLDNPDPSLDFEKCCDDINTTISRLAMERNVAGLTTTRLRKEVNLRMCTISPELSKEQLCEVIQSMDLIAKEVTASFLKEQGSKL</sequence>
<gene>
    <name evidence="8" type="ORF">TGAMA5MH_07496</name>
</gene>
<evidence type="ECO:0000256" key="3">
    <source>
        <dbReference type="ARBA" id="ARBA00022793"/>
    </source>
</evidence>
<evidence type="ECO:0000256" key="2">
    <source>
        <dbReference type="ARBA" id="ARBA00009533"/>
    </source>
</evidence>
<keyword evidence="5 7" id="KW-0456">Lyase</keyword>
<evidence type="ECO:0000313" key="8">
    <source>
        <dbReference type="EMBL" id="PNP40499.1"/>
    </source>
</evidence>
<evidence type="ECO:0000256" key="6">
    <source>
        <dbReference type="PIRSR" id="PIRSR602129-50"/>
    </source>
</evidence>
<dbReference type="PRINTS" id="PR00800">
    <property type="entry name" value="YHDCRBOXLASE"/>
</dbReference>
<dbReference type="GO" id="GO:0030170">
    <property type="term" value="F:pyridoxal phosphate binding"/>
    <property type="evidence" value="ECO:0007669"/>
    <property type="project" value="InterPro"/>
</dbReference>
<protein>
    <recommendedName>
        <fullName evidence="10">Glutamate decarboxylase</fullName>
    </recommendedName>
</protein>
<keyword evidence="3" id="KW-0210">Decarboxylase</keyword>
<dbReference type="OrthoDB" id="2161780at2759"/>
<dbReference type="InterPro" id="IPR002129">
    <property type="entry name" value="PyrdxlP-dep_de-COase"/>
</dbReference>
<dbReference type="InterPro" id="IPR021115">
    <property type="entry name" value="Pyridoxal-P_BS"/>
</dbReference>
<evidence type="ECO:0000256" key="7">
    <source>
        <dbReference type="RuleBase" id="RU000382"/>
    </source>
</evidence>
<evidence type="ECO:0000256" key="5">
    <source>
        <dbReference type="ARBA" id="ARBA00023239"/>
    </source>
</evidence>
<evidence type="ECO:0008006" key="10">
    <source>
        <dbReference type="Google" id="ProtNLM"/>
    </source>
</evidence>
<keyword evidence="4 6" id="KW-0663">Pyridoxal phosphate</keyword>
<dbReference type="InterPro" id="IPR015421">
    <property type="entry name" value="PyrdxlP-dep_Trfase_major"/>
</dbReference>
<dbReference type="GO" id="GO:0005737">
    <property type="term" value="C:cytoplasm"/>
    <property type="evidence" value="ECO:0007669"/>
    <property type="project" value="TreeGrafter"/>
</dbReference>
<evidence type="ECO:0000256" key="4">
    <source>
        <dbReference type="ARBA" id="ARBA00022898"/>
    </source>
</evidence>
<dbReference type="GO" id="GO:0019752">
    <property type="term" value="P:carboxylic acid metabolic process"/>
    <property type="evidence" value="ECO:0007669"/>
    <property type="project" value="InterPro"/>
</dbReference>
<dbReference type="Pfam" id="PF00282">
    <property type="entry name" value="Pyridoxal_deC"/>
    <property type="match status" value="1"/>
</dbReference>
<dbReference type="Proteomes" id="UP000236546">
    <property type="component" value="Unassembled WGS sequence"/>
</dbReference>
<comment type="cofactor">
    <cofactor evidence="1 6 7">
        <name>pyridoxal 5'-phosphate</name>
        <dbReference type="ChEBI" id="CHEBI:597326"/>
    </cofactor>
</comment>
<evidence type="ECO:0000256" key="1">
    <source>
        <dbReference type="ARBA" id="ARBA00001933"/>
    </source>
</evidence>
<dbReference type="GO" id="GO:0006520">
    <property type="term" value="P:amino acid metabolic process"/>
    <property type="evidence" value="ECO:0007669"/>
    <property type="project" value="InterPro"/>
</dbReference>
<dbReference type="EMBL" id="MTYH01000068">
    <property type="protein sequence ID" value="PNP40499.1"/>
    <property type="molecule type" value="Genomic_DNA"/>
</dbReference>
<dbReference type="SUPFAM" id="SSF53383">
    <property type="entry name" value="PLP-dependent transferases"/>
    <property type="match status" value="1"/>
</dbReference>
<dbReference type="Gene3D" id="3.40.640.10">
    <property type="entry name" value="Type I PLP-dependent aspartate aminotransferase-like (Major domain)"/>
    <property type="match status" value="1"/>
</dbReference>
<dbReference type="PANTHER" id="PTHR45677:SF8">
    <property type="entry name" value="CYSTEINE SULFINIC ACID DECARBOXYLASE"/>
    <property type="match status" value="1"/>
</dbReference>
<proteinExistence type="inferred from homology"/>
<feature type="modified residue" description="N6-(pyridoxal phosphate)lysine" evidence="6">
    <location>
        <position position="301"/>
    </location>
</feature>
<organism evidence="8 9">
    <name type="scientific">Trichoderma gamsii</name>
    <dbReference type="NCBI Taxonomy" id="398673"/>
    <lineage>
        <taxon>Eukaryota</taxon>
        <taxon>Fungi</taxon>
        <taxon>Dikarya</taxon>
        <taxon>Ascomycota</taxon>
        <taxon>Pezizomycotina</taxon>
        <taxon>Sordariomycetes</taxon>
        <taxon>Hypocreomycetidae</taxon>
        <taxon>Hypocreales</taxon>
        <taxon>Hypocreaceae</taxon>
        <taxon>Trichoderma</taxon>
    </lineage>
</organism>
<accession>A0A2K0T4Q2</accession>
<comment type="similarity">
    <text evidence="2 7">Belongs to the group II decarboxylase family.</text>
</comment>
<reference evidence="8 9" key="1">
    <citation type="submission" date="2017-02" db="EMBL/GenBank/DDBJ databases">
        <title>Genomes of Trichoderma spp. with biocontrol activity.</title>
        <authorList>
            <person name="Gardiner D."/>
            <person name="Kazan K."/>
            <person name="Vos C."/>
            <person name="Harvey P."/>
        </authorList>
    </citation>
    <scope>NUCLEOTIDE SEQUENCE [LARGE SCALE GENOMIC DNA]</scope>
    <source>
        <strain evidence="8 9">A5MH</strain>
    </source>
</reference>
<dbReference type="GO" id="GO:0016831">
    <property type="term" value="F:carboxy-lyase activity"/>
    <property type="evidence" value="ECO:0007669"/>
    <property type="project" value="UniProtKB-KW"/>
</dbReference>
<dbReference type="InterPro" id="IPR015422">
    <property type="entry name" value="PyrdxlP-dep_Trfase_small"/>
</dbReference>
<dbReference type="PROSITE" id="PS00392">
    <property type="entry name" value="DDC_GAD_HDC_YDC"/>
    <property type="match status" value="1"/>
</dbReference>
<dbReference type="PANTHER" id="PTHR45677">
    <property type="entry name" value="GLUTAMATE DECARBOXYLASE-RELATED"/>
    <property type="match status" value="1"/>
</dbReference>